<dbReference type="RefSeq" id="WP_147235927.1">
    <property type="nucleotide sequence ID" value="NZ_JAZHFZ010000015.1"/>
</dbReference>
<comment type="caution">
    <text evidence="2">The sequence shown here is derived from an EMBL/GenBank/DDBJ whole genome shotgun (WGS) entry which is preliminary data.</text>
</comment>
<name>A0A5C6VF84_9BURK</name>
<reference evidence="2 3" key="1">
    <citation type="journal article" date="2018" name="Int. J. Syst. Evol. Microbiol.">
        <title>Paraburkholderia azotifigens sp. nov., a nitrogen-fixing bacterium isolated from paddy soil.</title>
        <authorList>
            <person name="Choi G.M."/>
            <person name="Im W.T."/>
        </authorList>
    </citation>
    <scope>NUCLEOTIDE SEQUENCE [LARGE SCALE GENOMIC DNA]</scope>
    <source>
        <strain evidence="2 3">NF 2-5-3</strain>
    </source>
</reference>
<keyword evidence="4" id="KW-1185">Reference proteome</keyword>
<reference evidence="2" key="2">
    <citation type="submission" date="2019-08" db="EMBL/GenBank/DDBJ databases">
        <authorList>
            <person name="Im W.-T."/>
        </authorList>
    </citation>
    <scope>NUCLEOTIDE SEQUENCE</scope>
    <source>
        <strain evidence="2">NF 2-5-3</strain>
    </source>
</reference>
<evidence type="ECO:0000313" key="3">
    <source>
        <dbReference type="Proteomes" id="UP000321776"/>
    </source>
</evidence>
<gene>
    <name evidence="2" type="ORF">FRZ40_24985</name>
    <name evidence="1" type="ORF">V4C56_21540</name>
</gene>
<evidence type="ECO:0000313" key="1">
    <source>
        <dbReference type="EMBL" id="MEM5342197.1"/>
    </source>
</evidence>
<proteinExistence type="predicted"/>
<reference evidence="1 4" key="3">
    <citation type="submission" date="2024-01" db="EMBL/GenBank/DDBJ databases">
        <title>The diversity of rhizobia nodulating Mimosa spp. in eleven states of Brazil covering several biomes is determined by host plant, location, and edaphic factors.</title>
        <authorList>
            <person name="Rouws L."/>
            <person name="Barauna A."/>
            <person name="Beukes C."/>
            <person name="De Faria S.M."/>
            <person name="Gross E."/>
            <person name="Dos Reis Junior F.B."/>
            <person name="Simon M."/>
            <person name="Maluk M."/>
            <person name="Odee D.W."/>
            <person name="Kenicer G."/>
            <person name="Young J.P.W."/>
            <person name="Reis V.M."/>
            <person name="Zilli J."/>
            <person name="James E.K."/>
        </authorList>
    </citation>
    <scope>NUCLEOTIDE SEQUENCE [LARGE SCALE GENOMIC DNA]</scope>
    <source>
        <strain evidence="1 4">JPY530</strain>
    </source>
</reference>
<dbReference type="AlphaFoldDB" id="A0A5C6VF84"/>
<sequence length="243" mass="26895">MALIYTVVRRALQGYHPFELQALGEDKEELISQFIYFKVFRFEATHPHPEAFPLHSAPSNGHAVCAYFRRYLIDCLRNAAHQRNVSFDDENVLAEVEQQTAMQSDPVGSVLIQYGLDEQTVRESAAHFIAGLDESDWLLLAGTLGWLSNEQGGLSQIAARYQIASYHYRARKLGVTLKKGSLPADFASTSIGEWITRTLGIDIAAENRVAILIVLGILSEQSQAPSIEPDPAGDLPCNLPQQA</sequence>
<evidence type="ECO:0000313" key="4">
    <source>
        <dbReference type="Proteomes" id="UP001481677"/>
    </source>
</evidence>
<dbReference type="EMBL" id="JAZHGA010000015">
    <property type="protein sequence ID" value="MEM5342197.1"/>
    <property type="molecule type" value="Genomic_DNA"/>
</dbReference>
<accession>A0A5C6VF84</accession>
<dbReference type="Proteomes" id="UP000321776">
    <property type="component" value="Unassembled WGS sequence"/>
</dbReference>
<organism evidence="2 3">
    <name type="scientific">Paraburkholderia azotifigens</name>
    <dbReference type="NCBI Taxonomy" id="2057004"/>
    <lineage>
        <taxon>Bacteria</taxon>
        <taxon>Pseudomonadati</taxon>
        <taxon>Pseudomonadota</taxon>
        <taxon>Betaproteobacteria</taxon>
        <taxon>Burkholderiales</taxon>
        <taxon>Burkholderiaceae</taxon>
        <taxon>Paraburkholderia</taxon>
    </lineage>
</organism>
<protein>
    <submittedName>
        <fullName evidence="2">Uncharacterized protein</fullName>
    </submittedName>
</protein>
<evidence type="ECO:0000313" key="2">
    <source>
        <dbReference type="EMBL" id="TXC83640.1"/>
    </source>
</evidence>
<dbReference type="Proteomes" id="UP001481677">
    <property type="component" value="Unassembled WGS sequence"/>
</dbReference>
<dbReference type="EMBL" id="VOQS01000003">
    <property type="protein sequence ID" value="TXC83640.1"/>
    <property type="molecule type" value="Genomic_DNA"/>
</dbReference>